<dbReference type="EMBL" id="JADBGQ010000007">
    <property type="protein sequence ID" value="KAG5390686.1"/>
    <property type="molecule type" value="Genomic_DNA"/>
</dbReference>
<organism evidence="2 3">
    <name type="scientific">Brassica rapa subsp. trilocularis</name>
    <dbReference type="NCBI Taxonomy" id="1813537"/>
    <lineage>
        <taxon>Eukaryota</taxon>
        <taxon>Viridiplantae</taxon>
        <taxon>Streptophyta</taxon>
        <taxon>Embryophyta</taxon>
        <taxon>Tracheophyta</taxon>
        <taxon>Spermatophyta</taxon>
        <taxon>Magnoliopsida</taxon>
        <taxon>eudicotyledons</taxon>
        <taxon>Gunneridae</taxon>
        <taxon>Pentapetalae</taxon>
        <taxon>rosids</taxon>
        <taxon>malvids</taxon>
        <taxon>Brassicales</taxon>
        <taxon>Brassicaceae</taxon>
        <taxon>Brassiceae</taxon>
        <taxon>Brassica</taxon>
    </lineage>
</organism>
<gene>
    <name evidence="2" type="primary">A08g510170.1_BraROA</name>
    <name evidence="2" type="ORF">IGI04_032227</name>
</gene>
<proteinExistence type="predicted"/>
<reference evidence="2 3" key="1">
    <citation type="submission" date="2021-03" db="EMBL/GenBank/DDBJ databases">
        <authorList>
            <person name="King G.J."/>
            <person name="Bancroft I."/>
            <person name="Baten A."/>
            <person name="Bloomfield J."/>
            <person name="Borpatragohain P."/>
            <person name="He Z."/>
            <person name="Irish N."/>
            <person name="Irwin J."/>
            <person name="Liu K."/>
            <person name="Mauleon R.P."/>
            <person name="Moore J."/>
            <person name="Morris R."/>
            <person name="Ostergaard L."/>
            <person name="Wang B."/>
            <person name="Wells R."/>
        </authorList>
    </citation>
    <scope>NUCLEOTIDE SEQUENCE [LARGE SCALE GENOMIC DNA]</scope>
    <source>
        <strain evidence="2">R-o-18</strain>
        <tissue evidence="2">Leaf</tissue>
    </source>
</reference>
<evidence type="ECO:0000313" key="3">
    <source>
        <dbReference type="Proteomes" id="UP000823674"/>
    </source>
</evidence>
<keyword evidence="3" id="KW-1185">Reference proteome</keyword>
<protein>
    <submittedName>
        <fullName evidence="2">Uncharacterized protein</fullName>
    </submittedName>
</protein>
<comment type="caution">
    <text evidence="2">The sequence shown here is derived from an EMBL/GenBank/DDBJ whole genome shotgun (WGS) entry which is preliminary data.</text>
</comment>
<accession>A0ABQ7LYD9</accession>
<dbReference type="Proteomes" id="UP000823674">
    <property type="component" value="Chromosome A08"/>
</dbReference>
<evidence type="ECO:0000313" key="2">
    <source>
        <dbReference type="EMBL" id="KAG5390686.1"/>
    </source>
</evidence>
<name>A0ABQ7LYD9_BRACM</name>
<feature type="region of interest" description="Disordered" evidence="1">
    <location>
        <begin position="131"/>
        <end position="152"/>
    </location>
</feature>
<sequence>MEILLASTPLGISSSSNTTLCGNPALFLNTIFSPLAIVNSLGTKANAPSPDPKRTSMAMAFPAKAMEAAAATAATPKSLRDAFTVRFRDAVVGSLTTAEGLEIVDLRPVNDGIATVAEVTEAMMKILGNRRSQQVGEEKEYSALQYTTGKRE</sequence>
<evidence type="ECO:0000256" key="1">
    <source>
        <dbReference type="SAM" id="MobiDB-lite"/>
    </source>
</evidence>